<dbReference type="CDD" id="cd06567">
    <property type="entry name" value="Peptidase_S41"/>
    <property type="match status" value="1"/>
</dbReference>
<dbReference type="PROSITE" id="PS51257">
    <property type="entry name" value="PROKAR_LIPOPROTEIN"/>
    <property type="match status" value="1"/>
</dbReference>
<gene>
    <name evidence="3" type="ORF">ACFOPQ_14025</name>
</gene>
<protein>
    <submittedName>
        <fullName evidence="3">S41 family peptidase</fullName>
    </submittedName>
</protein>
<keyword evidence="4" id="KW-1185">Reference proteome</keyword>
<dbReference type="SMART" id="SM00245">
    <property type="entry name" value="TSPc"/>
    <property type="match status" value="1"/>
</dbReference>
<name>A0ABV8ABA1_9DEIO</name>
<feature type="domain" description="PDZ" evidence="2">
    <location>
        <begin position="160"/>
        <end position="221"/>
    </location>
</feature>
<organism evidence="3 4">
    <name type="scientific">Deinococcus antarcticus</name>
    <dbReference type="NCBI Taxonomy" id="1298767"/>
    <lineage>
        <taxon>Bacteria</taxon>
        <taxon>Thermotogati</taxon>
        <taxon>Deinococcota</taxon>
        <taxon>Deinococci</taxon>
        <taxon>Deinococcales</taxon>
        <taxon>Deinococcaceae</taxon>
        <taxon>Deinococcus</taxon>
    </lineage>
</organism>
<dbReference type="SUPFAM" id="SSF50156">
    <property type="entry name" value="PDZ domain-like"/>
    <property type="match status" value="1"/>
</dbReference>
<sequence length="496" mass="52109">MKTTSTLLLGLGLLTACGPSVPAPAPTDSQPVTRDTIPAVPRVVSSSFNCTATAKPISGDLPGNPRDTANVVARFQPQAATNTVWDLLYATRYLLNTYYFGYSSADLESLHQAAYQNFKKTFPNALSTYTITPEVDSPMKEYVAPIQTQDEHTYYMNAQEVAYYKSVSNNTSLPAPVFGLSFAPVPGGNGLVITDVRGDGPAFAAGLRRGDVLLSIDGQALTRTVQATGADDSGQAKVYSQILGAAAARQTPVSVTFRRGSDQHTLNLTGTVLGAARLPWSEVVRDSHAQPYLYLRLPTFEANGTGQKVHDLIAQASAQNVRGVIVDLRNNGGGLLTEYVSAAAAFVPTLAGETVKFVDGSSASFQYSSGAVMRESSCRTPTAALEVDSPAVWNGKVAVLINGGSASGSEMFSANLRQGGKARLIGEETYGVGNTSTFLFSVPGDLGLSVTAGRVFLNGQQASQTVVPDTSVKDDLTVLSTGVDTALQTALAELGQ</sequence>
<feature type="signal peptide" evidence="1">
    <location>
        <begin position="1"/>
        <end position="25"/>
    </location>
</feature>
<accession>A0ABV8ABA1</accession>
<dbReference type="SUPFAM" id="SSF52096">
    <property type="entry name" value="ClpP/crotonase"/>
    <property type="match status" value="1"/>
</dbReference>
<evidence type="ECO:0000256" key="1">
    <source>
        <dbReference type="SAM" id="SignalP"/>
    </source>
</evidence>
<dbReference type="PANTHER" id="PTHR32060:SF30">
    <property type="entry name" value="CARBOXY-TERMINAL PROCESSING PROTEASE CTPA"/>
    <property type="match status" value="1"/>
</dbReference>
<dbReference type="InterPro" id="IPR029045">
    <property type="entry name" value="ClpP/crotonase-like_dom_sf"/>
</dbReference>
<dbReference type="Gene3D" id="3.90.226.10">
    <property type="entry name" value="2-enoyl-CoA Hydratase, Chain A, domain 1"/>
    <property type="match status" value="1"/>
</dbReference>
<reference evidence="4" key="1">
    <citation type="journal article" date="2019" name="Int. J. Syst. Evol. Microbiol.">
        <title>The Global Catalogue of Microorganisms (GCM) 10K type strain sequencing project: providing services to taxonomists for standard genome sequencing and annotation.</title>
        <authorList>
            <consortium name="The Broad Institute Genomics Platform"/>
            <consortium name="The Broad Institute Genome Sequencing Center for Infectious Disease"/>
            <person name="Wu L."/>
            <person name="Ma J."/>
        </authorList>
    </citation>
    <scope>NUCLEOTIDE SEQUENCE [LARGE SCALE GENOMIC DNA]</scope>
    <source>
        <strain evidence="4">CCTCC AB 2013263</strain>
    </source>
</reference>
<dbReference type="Gene3D" id="2.30.42.10">
    <property type="match status" value="1"/>
</dbReference>
<evidence type="ECO:0000259" key="2">
    <source>
        <dbReference type="PROSITE" id="PS50106"/>
    </source>
</evidence>
<evidence type="ECO:0000313" key="4">
    <source>
        <dbReference type="Proteomes" id="UP001595748"/>
    </source>
</evidence>
<feature type="chain" id="PRO_5046870710" evidence="1">
    <location>
        <begin position="26"/>
        <end position="496"/>
    </location>
</feature>
<dbReference type="RefSeq" id="WP_380079214.1">
    <property type="nucleotide sequence ID" value="NZ_JBHRZF010000163.1"/>
</dbReference>
<dbReference type="PANTHER" id="PTHR32060">
    <property type="entry name" value="TAIL-SPECIFIC PROTEASE"/>
    <property type="match status" value="1"/>
</dbReference>
<dbReference type="Pfam" id="PF03572">
    <property type="entry name" value="Peptidase_S41"/>
    <property type="match status" value="1"/>
</dbReference>
<proteinExistence type="predicted"/>
<dbReference type="SMART" id="SM00228">
    <property type="entry name" value="PDZ"/>
    <property type="match status" value="1"/>
</dbReference>
<comment type="caution">
    <text evidence="3">The sequence shown here is derived from an EMBL/GenBank/DDBJ whole genome shotgun (WGS) entry which is preliminary data.</text>
</comment>
<dbReference type="Proteomes" id="UP001595748">
    <property type="component" value="Unassembled WGS sequence"/>
</dbReference>
<dbReference type="InterPro" id="IPR005151">
    <property type="entry name" value="Tail-specific_protease"/>
</dbReference>
<dbReference type="EMBL" id="JBHRZF010000163">
    <property type="protein sequence ID" value="MFC3861881.1"/>
    <property type="molecule type" value="Genomic_DNA"/>
</dbReference>
<dbReference type="InterPro" id="IPR036034">
    <property type="entry name" value="PDZ_sf"/>
</dbReference>
<dbReference type="PROSITE" id="PS50106">
    <property type="entry name" value="PDZ"/>
    <property type="match status" value="1"/>
</dbReference>
<evidence type="ECO:0000313" key="3">
    <source>
        <dbReference type="EMBL" id="MFC3861881.1"/>
    </source>
</evidence>
<dbReference type="Pfam" id="PF13180">
    <property type="entry name" value="PDZ_2"/>
    <property type="match status" value="1"/>
</dbReference>
<keyword evidence="1" id="KW-0732">Signal</keyword>
<dbReference type="InterPro" id="IPR001478">
    <property type="entry name" value="PDZ"/>
</dbReference>